<evidence type="ECO:0000256" key="1">
    <source>
        <dbReference type="ARBA" id="ARBA00001946"/>
    </source>
</evidence>
<dbReference type="PANTHER" id="PTHR33571:SF14">
    <property type="entry name" value="PROTEIN ADENYLYLTRANSFERASE MJ0435-RELATED"/>
    <property type="match status" value="1"/>
</dbReference>
<feature type="domain" description="Polymerase beta nucleotidyltransferase" evidence="8">
    <location>
        <begin position="23"/>
        <end position="92"/>
    </location>
</feature>
<evidence type="ECO:0000256" key="2">
    <source>
        <dbReference type="ARBA" id="ARBA00022679"/>
    </source>
</evidence>
<evidence type="ECO:0000259" key="8">
    <source>
        <dbReference type="Pfam" id="PF18765"/>
    </source>
</evidence>
<keyword evidence="7" id="KW-0460">Magnesium</keyword>
<keyword evidence="2" id="KW-0808">Transferase</keyword>
<evidence type="ECO:0000256" key="3">
    <source>
        <dbReference type="ARBA" id="ARBA00022695"/>
    </source>
</evidence>
<keyword evidence="4" id="KW-0479">Metal-binding</keyword>
<protein>
    <submittedName>
        <fullName evidence="9">Nucleotidyltransferase family protein</fullName>
    </submittedName>
</protein>
<dbReference type="CDD" id="cd05403">
    <property type="entry name" value="NT_KNTase_like"/>
    <property type="match status" value="1"/>
</dbReference>
<evidence type="ECO:0000256" key="4">
    <source>
        <dbReference type="ARBA" id="ARBA00022723"/>
    </source>
</evidence>
<keyword evidence="5" id="KW-0547">Nucleotide-binding</keyword>
<comment type="cofactor">
    <cofactor evidence="1">
        <name>Mg(2+)</name>
        <dbReference type="ChEBI" id="CHEBI:18420"/>
    </cofactor>
</comment>
<evidence type="ECO:0000256" key="5">
    <source>
        <dbReference type="ARBA" id="ARBA00022741"/>
    </source>
</evidence>
<keyword evidence="10" id="KW-1185">Reference proteome</keyword>
<gene>
    <name evidence="9" type="ORF">O0S10_02780</name>
</gene>
<dbReference type="Proteomes" id="UP001141422">
    <property type="component" value="Unassembled WGS sequence"/>
</dbReference>
<dbReference type="InterPro" id="IPR043519">
    <property type="entry name" value="NT_sf"/>
</dbReference>
<dbReference type="PANTHER" id="PTHR33571">
    <property type="entry name" value="SSL8005 PROTEIN"/>
    <property type="match status" value="1"/>
</dbReference>
<comment type="caution">
    <text evidence="9">The sequence shown here is derived from an EMBL/GenBank/DDBJ whole genome shotgun (WGS) entry which is preliminary data.</text>
</comment>
<evidence type="ECO:0000256" key="7">
    <source>
        <dbReference type="ARBA" id="ARBA00022842"/>
    </source>
</evidence>
<evidence type="ECO:0000313" key="10">
    <source>
        <dbReference type="Proteomes" id="UP001141422"/>
    </source>
</evidence>
<dbReference type="RefSeq" id="WP_268924377.1">
    <property type="nucleotide sequence ID" value="NZ_JAPTGB010000004.1"/>
</dbReference>
<reference evidence="9" key="1">
    <citation type="submission" date="2022-12" db="EMBL/GenBank/DDBJ databases">
        <title>Isolation and characterisation of novel Methanocorpusculum spp. from native Australian herbivores indicates the genus is ancestrally host-associated.</title>
        <authorList>
            <person name="Volmer J.G."/>
            <person name="Soo R.M."/>
            <person name="Evans P.N."/>
            <person name="Hoedt E.C."/>
            <person name="Astorga Alsina A.L."/>
            <person name="Woodcroft B.J."/>
            <person name="Tyson G.W."/>
            <person name="Hugenholtz P."/>
            <person name="Morrison M."/>
        </authorList>
    </citation>
    <scope>NUCLEOTIDE SEQUENCE</scope>
    <source>
        <strain evidence="9">MG</strain>
    </source>
</reference>
<proteinExistence type="predicted"/>
<dbReference type="Pfam" id="PF18765">
    <property type="entry name" value="Polbeta"/>
    <property type="match status" value="1"/>
</dbReference>
<dbReference type="SUPFAM" id="SSF81301">
    <property type="entry name" value="Nucleotidyltransferase"/>
    <property type="match status" value="1"/>
</dbReference>
<organism evidence="9 10">
    <name type="scientific">Methanocorpusculum petauri</name>
    <dbReference type="NCBI Taxonomy" id="3002863"/>
    <lineage>
        <taxon>Archaea</taxon>
        <taxon>Methanobacteriati</taxon>
        <taxon>Methanobacteriota</taxon>
        <taxon>Stenosarchaea group</taxon>
        <taxon>Methanomicrobia</taxon>
        <taxon>Methanomicrobiales</taxon>
        <taxon>Methanocorpusculaceae</taxon>
        <taxon>Methanocorpusculum</taxon>
    </lineage>
</organism>
<evidence type="ECO:0000256" key="6">
    <source>
        <dbReference type="ARBA" id="ARBA00022840"/>
    </source>
</evidence>
<sequence length="107" mass="12234">MPEYTSIKDTVLQKLEENLPEIRKRFGIEKIGIFGSVSRSEDRPDSDIDILYLFEKGRGGMNDIIPLMQYLENLLGRKVDMVSMKYISPFLEPYIRADAIICGSAET</sequence>
<accession>A0ABT4IEJ5</accession>
<name>A0ABT4IEJ5_9EURY</name>
<dbReference type="InterPro" id="IPR041633">
    <property type="entry name" value="Polbeta"/>
</dbReference>
<dbReference type="InterPro" id="IPR052038">
    <property type="entry name" value="Type-VII_TA_antitoxin"/>
</dbReference>
<dbReference type="EMBL" id="JAPTGB010000004">
    <property type="protein sequence ID" value="MCZ0860155.1"/>
    <property type="molecule type" value="Genomic_DNA"/>
</dbReference>
<keyword evidence="6" id="KW-0067">ATP-binding</keyword>
<dbReference type="Gene3D" id="3.30.460.10">
    <property type="entry name" value="Beta Polymerase, domain 2"/>
    <property type="match status" value="1"/>
</dbReference>
<keyword evidence="3" id="KW-0548">Nucleotidyltransferase</keyword>
<evidence type="ECO:0000313" key="9">
    <source>
        <dbReference type="EMBL" id="MCZ0860155.1"/>
    </source>
</evidence>